<feature type="transmembrane region" description="Helical" evidence="1">
    <location>
        <begin position="69"/>
        <end position="86"/>
    </location>
</feature>
<dbReference type="EMBL" id="CP036278">
    <property type="protein sequence ID" value="QDU54750.1"/>
    <property type="molecule type" value="Genomic_DNA"/>
</dbReference>
<dbReference type="AlphaFoldDB" id="A0A518AJ74"/>
<reference evidence="2 3" key="1">
    <citation type="submission" date="2019-02" db="EMBL/GenBank/DDBJ databases">
        <title>Deep-cultivation of Planctomycetes and their phenomic and genomic characterization uncovers novel biology.</title>
        <authorList>
            <person name="Wiegand S."/>
            <person name="Jogler M."/>
            <person name="Boedeker C."/>
            <person name="Pinto D."/>
            <person name="Vollmers J."/>
            <person name="Rivas-Marin E."/>
            <person name="Kohn T."/>
            <person name="Peeters S.H."/>
            <person name="Heuer A."/>
            <person name="Rast P."/>
            <person name="Oberbeckmann S."/>
            <person name="Bunk B."/>
            <person name="Jeske O."/>
            <person name="Meyerdierks A."/>
            <person name="Storesund J.E."/>
            <person name="Kallscheuer N."/>
            <person name="Luecker S."/>
            <person name="Lage O.M."/>
            <person name="Pohl T."/>
            <person name="Merkel B.J."/>
            <person name="Hornburger P."/>
            <person name="Mueller R.-W."/>
            <person name="Bruemmer F."/>
            <person name="Labrenz M."/>
            <person name="Spormann A.M."/>
            <person name="Op den Camp H."/>
            <person name="Overmann J."/>
            <person name="Amann R."/>
            <person name="Jetten M.S.M."/>
            <person name="Mascher T."/>
            <person name="Medema M.H."/>
            <person name="Devos D.P."/>
            <person name="Kaster A.-K."/>
            <person name="Ovreas L."/>
            <person name="Rohde M."/>
            <person name="Galperin M.Y."/>
            <person name="Jogler C."/>
        </authorList>
    </citation>
    <scope>NUCLEOTIDE SEQUENCE [LARGE SCALE GENOMIC DNA]</scope>
    <source>
        <strain evidence="2 3">Pan181</strain>
    </source>
</reference>
<accession>A0A518AJ74</accession>
<dbReference type="OrthoDB" id="154078at2"/>
<evidence type="ECO:0000256" key="1">
    <source>
        <dbReference type="SAM" id="Phobius"/>
    </source>
</evidence>
<dbReference type="RefSeq" id="WP_145245682.1">
    <property type="nucleotide sequence ID" value="NZ_CP036278.1"/>
</dbReference>
<name>A0A518AJ74_9BACT</name>
<proteinExistence type="predicted"/>
<feature type="transmembrane region" description="Helical" evidence="1">
    <location>
        <begin position="44"/>
        <end position="63"/>
    </location>
</feature>
<evidence type="ECO:0000313" key="3">
    <source>
        <dbReference type="Proteomes" id="UP000315750"/>
    </source>
</evidence>
<evidence type="ECO:0000313" key="2">
    <source>
        <dbReference type="EMBL" id="QDU54750.1"/>
    </source>
</evidence>
<dbReference type="Pfam" id="PF16316">
    <property type="entry name" value="DUF4956"/>
    <property type="match status" value="1"/>
</dbReference>
<protein>
    <recommendedName>
        <fullName evidence="4">DUF4956 domain-containing protein</fullName>
    </recommendedName>
</protein>
<keyword evidence="1" id="KW-1133">Transmembrane helix</keyword>
<feature type="transmembrane region" description="Helical" evidence="1">
    <location>
        <begin position="20"/>
        <end position="37"/>
    </location>
</feature>
<dbReference type="Proteomes" id="UP000315750">
    <property type="component" value="Chromosome"/>
</dbReference>
<keyword evidence="1" id="KW-0812">Transmembrane</keyword>
<organism evidence="2 3">
    <name type="scientific">Aeoliella mucimassa</name>
    <dbReference type="NCBI Taxonomy" id="2527972"/>
    <lineage>
        <taxon>Bacteria</taxon>
        <taxon>Pseudomonadati</taxon>
        <taxon>Planctomycetota</taxon>
        <taxon>Planctomycetia</taxon>
        <taxon>Pirellulales</taxon>
        <taxon>Lacipirellulaceae</taxon>
        <taxon>Aeoliella</taxon>
    </lineage>
</organism>
<dbReference type="InterPro" id="IPR032531">
    <property type="entry name" value="DUF4956"/>
</dbReference>
<dbReference type="KEGG" id="amuc:Pan181_09330"/>
<gene>
    <name evidence="2" type="ORF">Pan181_09330</name>
</gene>
<evidence type="ECO:0008006" key="4">
    <source>
        <dbReference type="Google" id="ProtNLM"/>
    </source>
</evidence>
<keyword evidence="3" id="KW-1185">Reference proteome</keyword>
<sequence length="218" mass="25158">MELFEVPIYDDDFIKMVGRYAINLIVVSILVRFVYYRRSRSKDYLFTFYVLSTVVFFICFTLKKLDIDTGMGLGLFAIFGVLRYRTDTMPIREMSYLFTVIGIAVINSLSNLKVSWAELACANMALVALPSCLEMMPLLRQEAQEEVLYEKLDLVHPDRYGELLADLEERTGLAISRIEIGKIDLVRDCATITLFYHPHQQTVQETEGISITRRGRRL</sequence>
<keyword evidence="1" id="KW-0472">Membrane</keyword>